<keyword evidence="2" id="KW-1003">Cell membrane</keyword>
<keyword evidence="5 7" id="KW-1133">Transmembrane helix</keyword>
<evidence type="ECO:0000256" key="2">
    <source>
        <dbReference type="ARBA" id="ARBA00022475"/>
    </source>
</evidence>
<dbReference type="InterPro" id="IPR051800">
    <property type="entry name" value="PqiA-PqiB_transport"/>
</dbReference>
<comment type="subcellular location">
    <subcellularLocation>
        <location evidence="1">Cell inner membrane</location>
    </subcellularLocation>
</comment>
<accession>Q2CEX1</accession>
<dbReference type="OrthoDB" id="9806984at2"/>
<sequence>MSDTPPDVPVMKARKSLLERVSVVWIVPLLALVIALAVAWQSYAERGPLVYIVFDDAAGISAGETELRYRDLAVGVVEQVGFTASLEQVRVGVRLDDDVADFVDADAEFWVVRPEVTAQGVTGLDTVLSGVFIEGIWDSDPGGFVEAHEGADIAPLNRSGRPGLMIRLRADADTNLADRAPIEFRGIEVGRLGTAVVSEDGSTVEADAIIYAPHDRLVTTATRFWDTSGFAFTIDAGGAELNFSSLASLFAGGISFGTVVSGGRPVEPGAVFSVYYDEATARASLFGDDDGGTLTFTAIFDQNVAGLIPNASIDYGGIQIGRVESINGIVSEARFGDSRVRLAVTMQVRPARLGLDDDTSVEEALAFFQSRVRDNGLRARLVRGSLLTGGLKVELATIENAEPAEIDLDAEPNPIFPTVPSEIADMTASAEGVLERISALPIEEVLQSAIDTMDSITALAASEDMRQVPAEVRALLGDARGIVGSEEMQALPVRVESAVAELDALLATLNEEEAAVRLLAAVDSLAAAADEVTASAEDVPALVQNLTTLTANAAEVPLAELAAQLDALLASADGLISGEAAQALPANLNAAITDLRGTLDEVDTIVATLNDQDAAGQMLAAVEDVTAAAAALAESANDLPALIAAVTEVAESASEVPLPELAANLDTLLVNADALIGGKAAQALPVSLNAALAELRGTIAGIDAIVATLNSEDAAARLLAAVDDVAAAAGNLAASTDGVPALIDSLNTVAANAGEVPLADLAAQLQTVLTSADTILSGEAAQALPASLNSAIGTLEGTIAEVDTLVATLNTEGAAARLLAAVDDVAAAAGNLAVSTDGVPALIDSLNTVAANAGEVPLAELAAQLQTVLTSADAILSGEAAQALPASLNSAIGTLEGTIAEVDTLVATLNTEGAAARLLAAVDDVAAAAGNLAASTDGVPALIDSLNTVAANAGDVPLGELSAQLQALLTNADSLVSGEAAQALPASLNGAITDLRGTIAEVDTLVATLNTEDAAARLLAAVDDVAAAAGNLAASTDGVPVLIDNLNAVAQEAGALPLTEVADQLTALLASADLLVSGESTQQLPATLGAALEQLRTTLAEVDTLVTGLNEDDASARLLAAVDEVAAAAGTLSTSAAGVPALIDRLNAIAATAEELPLEQVADQLSSLLATVDAMLGTEGARRLPESLAAALDQLRLVLAELQSGGVVENVNATLTSARSAAESIGNAADSLPALLGRTGALLDQAAVTLGEYGTDDGVGRSLAQTLREVEQAAAAISSLARELERNPNSLLFGR</sequence>
<dbReference type="STRING" id="314256.OG2516_14531"/>
<evidence type="ECO:0000256" key="6">
    <source>
        <dbReference type="ARBA" id="ARBA00023136"/>
    </source>
</evidence>
<dbReference type="PANTHER" id="PTHR30462">
    <property type="entry name" value="INTERMEMBRANE TRANSPORT PROTEIN PQIB-RELATED"/>
    <property type="match status" value="1"/>
</dbReference>
<keyword evidence="6 7" id="KW-0472">Membrane</keyword>
<gene>
    <name evidence="9" type="ORF">OG2516_14531</name>
</gene>
<proteinExistence type="predicted"/>
<reference evidence="9 10" key="1">
    <citation type="journal article" date="2010" name="J. Bacteriol.">
        <title>Genome sequences of Oceanicola granulosus HTCC2516(T) and Oceanicola batsensis HTCC2597(TDelta).</title>
        <authorList>
            <person name="Thrash J.C."/>
            <person name="Cho J.C."/>
            <person name="Vergin K.L."/>
            <person name="Giovannoni S.J."/>
        </authorList>
    </citation>
    <scope>NUCLEOTIDE SEQUENCE [LARGE SCALE GENOMIC DNA]</scope>
    <source>
        <strain evidence="10">ATCC BAA-861 / DSM 15982 / KCTC 12143 / HTCC2516</strain>
    </source>
</reference>
<protein>
    <submittedName>
        <fullName evidence="9">Paraquat-inducible protein, putative</fullName>
    </submittedName>
</protein>
<evidence type="ECO:0000256" key="1">
    <source>
        <dbReference type="ARBA" id="ARBA00004533"/>
    </source>
</evidence>
<evidence type="ECO:0000313" key="9">
    <source>
        <dbReference type="EMBL" id="EAR51239.1"/>
    </source>
</evidence>
<dbReference type="eggNOG" id="COG1463">
    <property type="taxonomic scope" value="Bacteria"/>
</dbReference>
<name>Q2CEX1_OCEGH</name>
<organism evidence="9 10">
    <name type="scientific">Oceanicola granulosus (strain ATCC BAA-861 / DSM 15982 / KCTC 12143 / HTCC2516)</name>
    <dbReference type="NCBI Taxonomy" id="314256"/>
    <lineage>
        <taxon>Bacteria</taxon>
        <taxon>Pseudomonadati</taxon>
        <taxon>Pseudomonadota</taxon>
        <taxon>Alphaproteobacteria</taxon>
        <taxon>Rhodobacterales</taxon>
        <taxon>Roseobacteraceae</taxon>
        <taxon>Oceanicola</taxon>
    </lineage>
</organism>
<evidence type="ECO:0000256" key="7">
    <source>
        <dbReference type="SAM" id="Phobius"/>
    </source>
</evidence>
<evidence type="ECO:0000313" key="10">
    <source>
        <dbReference type="Proteomes" id="UP000003635"/>
    </source>
</evidence>
<evidence type="ECO:0000256" key="5">
    <source>
        <dbReference type="ARBA" id="ARBA00022989"/>
    </source>
</evidence>
<dbReference type="HOGENOM" id="CLU_261904_0_0_5"/>
<dbReference type="RefSeq" id="WP_007256422.1">
    <property type="nucleotide sequence ID" value="NZ_CH724108.1"/>
</dbReference>
<feature type="domain" description="Mce/MlaD" evidence="8">
    <location>
        <begin position="47"/>
        <end position="123"/>
    </location>
</feature>
<dbReference type="InterPro" id="IPR003399">
    <property type="entry name" value="Mce/MlaD"/>
</dbReference>
<dbReference type="eggNOG" id="COG3008">
    <property type="taxonomic scope" value="Bacteria"/>
</dbReference>
<dbReference type="Pfam" id="PF02470">
    <property type="entry name" value="MlaD"/>
    <property type="match status" value="1"/>
</dbReference>
<dbReference type="Proteomes" id="UP000003635">
    <property type="component" value="Unassembled WGS sequence"/>
</dbReference>
<dbReference type="EMBL" id="AAOT01000015">
    <property type="protein sequence ID" value="EAR51239.1"/>
    <property type="molecule type" value="Genomic_DNA"/>
</dbReference>
<evidence type="ECO:0000256" key="4">
    <source>
        <dbReference type="ARBA" id="ARBA00022692"/>
    </source>
</evidence>
<evidence type="ECO:0000256" key="3">
    <source>
        <dbReference type="ARBA" id="ARBA00022519"/>
    </source>
</evidence>
<evidence type="ECO:0000259" key="8">
    <source>
        <dbReference type="Pfam" id="PF02470"/>
    </source>
</evidence>
<keyword evidence="4 7" id="KW-0812">Transmembrane</keyword>
<dbReference type="GO" id="GO:0005886">
    <property type="term" value="C:plasma membrane"/>
    <property type="evidence" value="ECO:0007669"/>
    <property type="project" value="UniProtKB-SubCell"/>
</dbReference>
<comment type="caution">
    <text evidence="9">The sequence shown here is derived from an EMBL/GenBank/DDBJ whole genome shotgun (WGS) entry which is preliminary data.</text>
</comment>
<dbReference type="PANTHER" id="PTHR30462:SF2">
    <property type="entry name" value="INTERMEMBRANE TRANSPORT PROTEIN PQIB"/>
    <property type="match status" value="1"/>
</dbReference>
<keyword evidence="10" id="KW-1185">Reference proteome</keyword>
<keyword evidence="3" id="KW-0997">Cell inner membrane</keyword>
<feature type="transmembrane region" description="Helical" evidence="7">
    <location>
        <begin position="21"/>
        <end position="40"/>
    </location>
</feature>